<sequence>MGVGGAATLETPGGSQAPHRSEDVEVQVGDRAGRVRRPNLVGALVVKAAAHERQPGAAGARHRLDFATPVSMLAGRDLREEVWTKADRRRLRAMTAAVRGDRSAVLSAPGAEEALELLGERLVP</sequence>
<evidence type="ECO:0008006" key="4">
    <source>
        <dbReference type="Google" id="ProtNLM"/>
    </source>
</evidence>
<gene>
    <name evidence="2" type="ORF">AB2L27_11940</name>
</gene>
<name>A0ABV4H316_9ACTN</name>
<organism evidence="2 3">
    <name type="scientific">Kineococcus halophytocola</name>
    <dbReference type="NCBI Taxonomy" id="3234027"/>
    <lineage>
        <taxon>Bacteria</taxon>
        <taxon>Bacillati</taxon>
        <taxon>Actinomycetota</taxon>
        <taxon>Actinomycetes</taxon>
        <taxon>Kineosporiales</taxon>
        <taxon>Kineosporiaceae</taxon>
        <taxon>Kineococcus</taxon>
    </lineage>
</organism>
<evidence type="ECO:0000256" key="1">
    <source>
        <dbReference type="SAM" id="MobiDB-lite"/>
    </source>
</evidence>
<evidence type="ECO:0000313" key="2">
    <source>
        <dbReference type="EMBL" id="MEZ0165469.1"/>
    </source>
</evidence>
<reference evidence="2 3" key="1">
    <citation type="submission" date="2024-07" db="EMBL/GenBank/DDBJ databases">
        <authorList>
            <person name="Thanompreechachai J."/>
            <person name="Duangmal K."/>
        </authorList>
    </citation>
    <scope>NUCLEOTIDE SEQUENCE [LARGE SCALE GENOMIC DNA]</scope>
    <source>
        <strain evidence="2 3">LSe6-4</strain>
    </source>
</reference>
<protein>
    <recommendedName>
        <fullName evidence="4">Type II toxin-antitoxin system PemK/MazF family toxin</fullName>
    </recommendedName>
</protein>
<feature type="region of interest" description="Disordered" evidence="1">
    <location>
        <begin position="1"/>
        <end position="23"/>
    </location>
</feature>
<dbReference type="EMBL" id="JBGFTU010000012">
    <property type="protein sequence ID" value="MEZ0165469.1"/>
    <property type="molecule type" value="Genomic_DNA"/>
</dbReference>
<dbReference type="Proteomes" id="UP001565927">
    <property type="component" value="Unassembled WGS sequence"/>
</dbReference>
<comment type="caution">
    <text evidence="2">The sequence shown here is derived from an EMBL/GenBank/DDBJ whole genome shotgun (WGS) entry which is preliminary data.</text>
</comment>
<keyword evidence="3" id="KW-1185">Reference proteome</keyword>
<accession>A0ABV4H316</accession>
<evidence type="ECO:0000313" key="3">
    <source>
        <dbReference type="Proteomes" id="UP001565927"/>
    </source>
</evidence>
<proteinExistence type="predicted"/>